<gene>
    <name evidence="5" type="ORF">ANE_LOCUS1039</name>
</gene>
<evidence type="ECO:0000256" key="3">
    <source>
        <dbReference type="ARBA" id="ARBA00022691"/>
    </source>
</evidence>
<feature type="domain" description="O-methyltransferase dimerisation" evidence="4">
    <location>
        <begin position="28"/>
        <end position="96"/>
    </location>
</feature>
<keyword evidence="2" id="KW-0808">Transferase</keyword>
<dbReference type="AlphaFoldDB" id="A0A565APZ7"/>
<dbReference type="OrthoDB" id="1606438at2759"/>
<dbReference type="SUPFAM" id="SSF46785">
    <property type="entry name" value="Winged helix' DNA-binding domain"/>
    <property type="match status" value="1"/>
</dbReference>
<dbReference type="GO" id="GO:0008168">
    <property type="term" value="F:methyltransferase activity"/>
    <property type="evidence" value="ECO:0007669"/>
    <property type="project" value="UniProtKB-KW"/>
</dbReference>
<evidence type="ECO:0000313" key="5">
    <source>
        <dbReference type="EMBL" id="VVA90594.1"/>
    </source>
</evidence>
<sequence length="138" mass="15571">MNSTHNFRGSFDQEEEDMLLITQLNGICIVPYAIKTAIELDLLEIMAKGEPLGTYLSLLELASKAAPENPDAPMMIDRLLRLLVAYSVCTCKLVKDENRKEFRVYGVEKARKKLIKDEDGFSMASSVVNQIRKIEDDS</sequence>
<dbReference type="Proteomes" id="UP000489600">
    <property type="component" value="Unassembled WGS sequence"/>
</dbReference>
<evidence type="ECO:0000256" key="2">
    <source>
        <dbReference type="ARBA" id="ARBA00022679"/>
    </source>
</evidence>
<evidence type="ECO:0000259" key="4">
    <source>
        <dbReference type="Pfam" id="PF08100"/>
    </source>
</evidence>
<keyword evidence="3" id="KW-0949">S-adenosyl-L-methionine</keyword>
<reference evidence="5" key="1">
    <citation type="submission" date="2019-07" db="EMBL/GenBank/DDBJ databases">
        <authorList>
            <person name="Dittberner H."/>
        </authorList>
    </citation>
    <scope>NUCLEOTIDE SEQUENCE [LARGE SCALE GENOMIC DNA]</scope>
</reference>
<dbReference type="PANTHER" id="PTHR11746">
    <property type="entry name" value="O-METHYLTRANSFERASE"/>
    <property type="match status" value="1"/>
</dbReference>
<evidence type="ECO:0000313" key="6">
    <source>
        <dbReference type="Proteomes" id="UP000489600"/>
    </source>
</evidence>
<dbReference type="GO" id="GO:0032259">
    <property type="term" value="P:methylation"/>
    <property type="evidence" value="ECO:0007669"/>
    <property type="project" value="UniProtKB-KW"/>
</dbReference>
<dbReference type="InterPro" id="IPR012967">
    <property type="entry name" value="COMT_dimerisation"/>
</dbReference>
<evidence type="ECO:0000256" key="1">
    <source>
        <dbReference type="ARBA" id="ARBA00022603"/>
    </source>
</evidence>
<dbReference type="InterPro" id="IPR016461">
    <property type="entry name" value="COMT-like"/>
</dbReference>
<comment type="caution">
    <text evidence="5">The sequence shown here is derived from an EMBL/GenBank/DDBJ whole genome shotgun (WGS) entry which is preliminary data.</text>
</comment>
<dbReference type="FunFam" id="1.10.10.10:FF:000357">
    <property type="entry name" value="Caffeic acid 3-O-methyltransferase"/>
    <property type="match status" value="1"/>
</dbReference>
<dbReference type="EMBL" id="CABITT030000001">
    <property type="protein sequence ID" value="VVA90594.1"/>
    <property type="molecule type" value="Genomic_DNA"/>
</dbReference>
<dbReference type="Gene3D" id="1.10.10.10">
    <property type="entry name" value="Winged helix-like DNA-binding domain superfamily/Winged helix DNA-binding domain"/>
    <property type="match status" value="1"/>
</dbReference>
<dbReference type="Pfam" id="PF08100">
    <property type="entry name" value="Dimerisation"/>
    <property type="match status" value="1"/>
</dbReference>
<name>A0A565APZ7_9BRAS</name>
<accession>A0A565APZ7</accession>
<keyword evidence="6" id="KW-1185">Reference proteome</keyword>
<dbReference type="GO" id="GO:0046983">
    <property type="term" value="F:protein dimerization activity"/>
    <property type="evidence" value="ECO:0007669"/>
    <property type="project" value="InterPro"/>
</dbReference>
<protein>
    <recommendedName>
        <fullName evidence="4">O-methyltransferase dimerisation domain-containing protein</fullName>
    </recommendedName>
</protein>
<organism evidence="5 6">
    <name type="scientific">Arabis nemorensis</name>
    <dbReference type="NCBI Taxonomy" id="586526"/>
    <lineage>
        <taxon>Eukaryota</taxon>
        <taxon>Viridiplantae</taxon>
        <taxon>Streptophyta</taxon>
        <taxon>Embryophyta</taxon>
        <taxon>Tracheophyta</taxon>
        <taxon>Spermatophyta</taxon>
        <taxon>Magnoliopsida</taxon>
        <taxon>eudicotyledons</taxon>
        <taxon>Gunneridae</taxon>
        <taxon>Pentapetalae</taxon>
        <taxon>rosids</taxon>
        <taxon>malvids</taxon>
        <taxon>Brassicales</taxon>
        <taxon>Brassicaceae</taxon>
        <taxon>Arabideae</taxon>
        <taxon>Arabis</taxon>
    </lineage>
</organism>
<proteinExistence type="predicted"/>
<dbReference type="InterPro" id="IPR036388">
    <property type="entry name" value="WH-like_DNA-bd_sf"/>
</dbReference>
<keyword evidence="1" id="KW-0489">Methyltransferase</keyword>
<dbReference type="InterPro" id="IPR036390">
    <property type="entry name" value="WH_DNA-bd_sf"/>
</dbReference>